<dbReference type="GO" id="GO:0006351">
    <property type="term" value="P:DNA-templated transcription"/>
    <property type="evidence" value="ECO:0007669"/>
    <property type="project" value="TreeGrafter"/>
</dbReference>
<dbReference type="Pfam" id="PF03466">
    <property type="entry name" value="LysR_substrate"/>
    <property type="match status" value="1"/>
</dbReference>
<dbReference type="AlphaFoldDB" id="A0AA43ZG62"/>
<dbReference type="PANTHER" id="PTHR30537:SF70">
    <property type="entry name" value="HTH-TYPE TRANSCRIPTIONAL ACTIVATOR AMPR"/>
    <property type="match status" value="1"/>
</dbReference>
<dbReference type="CDD" id="cd08432">
    <property type="entry name" value="PBP2_GcdR_TrpI_HvrB_AmpR_like"/>
    <property type="match status" value="1"/>
</dbReference>
<keyword evidence="4" id="KW-0010">Activator</keyword>
<gene>
    <name evidence="7" type="ORF">G8E10_11395</name>
</gene>
<evidence type="ECO:0000313" key="8">
    <source>
        <dbReference type="Proteomes" id="UP001155840"/>
    </source>
</evidence>
<evidence type="ECO:0000259" key="6">
    <source>
        <dbReference type="PROSITE" id="PS50931"/>
    </source>
</evidence>
<dbReference type="SUPFAM" id="SSF53850">
    <property type="entry name" value="Periplasmic binding protein-like II"/>
    <property type="match status" value="1"/>
</dbReference>
<keyword evidence="3" id="KW-0238">DNA-binding</keyword>
<evidence type="ECO:0000313" key="7">
    <source>
        <dbReference type="EMBL" id="NHT76343.1"/>
    </source>
</evidence>
<dbReference type="Proteomes" id="UP001155840">
    <property type="component" value="Unassembled WGS sequence"/>
</dbReference>
<dbReference type="RefSeq" id="WP_167128947.1">
    <property type="nucleotide sequence ID" value="NZ_JAANCM010000005.1"/>
</dbReference>
<proteinExistence type="inferred from homology"/>
<dbReference type="InterPro" id="IPR058163">
    <property type="entry name" value="LysR-type_TF_proteobact-type"/>
</dbReference>
<feature type="domain" description="HTH lysR-type" evidence="6">
    <location>
        <begin position="7"/>
        <end position="64"/>
    </location>
</feature>
<dbReference type="PROSITE" id="PS50931">
    <property type="entry name" value="HTH_LYSR"/>
    <property type="match status" value="1"/>
</dbReference>
<dbReference type="InterPro" id="IPR036388">
    <property type="entry name" value="WH-like_DNA-bd_sf"/>
</dbReference>
<dbReference type="InterPro" id="IPR036390">
    <property type="entry name" value="WH_DNA-bd_sf"/>
</dbReference>
<evidence type="ECO:0000256" key="3">
    <source>
        <dbReference type="ARBA" id="ARBA00023125"/>
    </source>
</evidence>
<evidence type="ECO:0000256" key="1">
    <source>
        <dbReference type="ARBA" id="ARBA00009437"/>
    </source>
</evidence>
<dbReference type="SUPFAM" id="SSF46785">
    <property type="entry name" value="Winged helix' DNA-binding domain"/>
    <property type="match status" value="1"/>
</dbReference>
<accession>A0AA43ZG62</accession>
<evidence type="ECO:0000256" key="4">
    <source>
        <dbReference type="ARBA" id="ARBA00023159"/>
    </source>
</evidence>
<dbReference type="PRINTS" id="PR00039">
    <property type="entry name" value="HTHLYSR"/>
</dbReference>
<dbReference type="EMBL" id="JAANCM010000005">
    <property type="protein sequence ID" value="NHT76343.1"/>
    <property type="molecule type" value="Genomic_DNA"/>
</dbReference>
<dbReference type="FunFam" id="1.10.10.10:FF:000001">
    <property type="entry name" value="LysR family transcriptional regulator"/>
    <property type="match status" value="1"/>
</dbReference>
<protein>
    <submittedName>
        <fullName evidence="7">LysR family transcriptional regulator</fullName>
    </submittedName>
</protein>
<evidence type="ECO:0000256" key="5">
    <source>
        <dbReference type="ARBA" id="ARBA00023163"/>
    </source>
</evidence>
<organism evidence="7 8">
    <name type="scientific">Ferranicluibacter rubi</name>
    <dbReference type="NCBI Taxonomy" id="2715133"/>
    <lineage>
        <taxon>Bacteria</taxon>
        <taxon>Pseudomonadati</taxon>
        <taxon>Pseudomonadota</taxon>
        <taxon>Alphaproteobacteria</taxon>
        <taxon>Hyphomicrobiales</taxon>
        <taxon>Rhizobiaceae</taxon>
        <taxon>Ferranicluibacter</taxon>
    </lineage>
</organism>
<dbReference type="InterPro" id="IPR005119">
    <property type="entry name" value="LysR_subst-bd"/>
</dbReference>
<reference evidence="7" key="1">
    <citation type="submission" date="2020-03" db="EMBL/GenBank/DDBJ databases">
        <title>Ferranicluibacter endophyticum gen. nov., sp. nov., a new genus isolated from Rubus ulmifolius Schott. stem.</title>
        <authorList>
            <person name="Roca-Couso R."/>
            <person name="Flores-Felix J.D."/>
            <person name="Igual J.M."/>
            <person name="Rivas R."/>
        </authorList>
    </citation>
    <scope>NUCLEOTIDE SEQUENCE</scope>
    <source>
        <strain evidence="7">CRRU44</strain>
    </source>
</reference>
<dbReference type="GO" id="GO:0043565">
    <property type="term" value="F:sequence-specific DNA binding"/>
    <property type="evidence" value="ECO:0007669"/>
    <property type="project" value="TreeGrafter"/>
</dbReference>
<keyword evidence="2" id="KW-0805">Transcription regulation</keyword>
<name>A0AA43ZG62_9HYPH</name>
<dbReference type="GO" id="GO:0003700">
    <property type="term" value="F:DNA-binding transcription factor activity"/>
    <property type="evidence" value="ECO:0007669"/>
    <property type="project" value="InterPro"/>
</dbReference>
<comment type="caution">
    <text evidence="7">The sequence shown here is derived from an EMBL/GenBank/DDBJ whole genome shotgun (WGS) entry which is preliminary data.</text>
</comment>
<dbReference type="Gene3D" id="3.40.190.10">
    <property type="entry name" value="Periplasmic binding protein-like II"/>
    <property type="match status" value="2"/>
</dbReference>
<keyword evidence="5" id="KW-0804">Transcription</keyword>
<dbReference type="Gene3D" id="1.10.10.10">
    <property type="entry name" value="Winged helix-like DNA-binding domain superfamily/Winged helix DNA-binding domain"/>
    <property type="match status" value="1"/>
</dbReference>
<dbReference type="InterPro" id="IPR000847">
    <property type="entry name" value="LysR_HTH_N"/>
</dbReference>
<dbReference type="PANTHER" id="PTHR30537">
    <property type="entry name" value="HTH-TYPE TRANSCRIPTIONAL REGULATOR"/>
    <property type="match status" value="1"/>
</dbReference>
<dbReference type="Pfam" id="PF00126">
    <property type="entry name" value="HTH_1"/>
    <property type="match status" value="1"/>
</dbReference>
<sequence>MKMSRQFPLNALRVFEAVARLSSFTRAGEELGLTQTAVSYQIKLLEENIGEPLFLRRPRQITLTETGERLLPKVAQGFDLLGEAVSAARETAMETLDINATPTFAMLWLSRHLGAFQLRHSRIAVRLTTTQHVIDLAREGADVALRAGHGNWQGLVSHPLMPVDFTPMLSPKLADSIGGIETPADLLKLRIIDPADPWWPLWFTAIGHPLPDLSHQTPSKMGAQLYEAGLAIAGQGVAMLTPAFYTDDLASGRLIQPFATAANDGFHYWLVYPEARRNVRKIRDFRDWILEEFATAQT</sequence>
<evidence type="ECO:0000256" key="2">
    <source>
        <dbReference type="ARBA" id="ARBA00023015"/>
    </source>
</evidence>
<keyword evidence="8" id="KW-1185">Reference proteome</keyword>
<comment type="similarity">
    <text evidence="1">Belongs to the LysR transcriptional regulatory family.</text>
</comment>